<gene>
    <name evidence="1" type="ORF">AN640_00890</name>
</gene>
<sequence>MIKFKLQPILSLKQNIEKVKQRDLADAFYYEEQCKAKRNYIISQQEILSNLMTEKISGKIQPSQIKHYNDYNKILEAQLEETEREVRKAHEQVLEKQQSLIEAMKERKILESLKETHIQEQLTLEKQAEQALLDEVVSFKYSRQGEDE</sequence>
<keyword evidence="1" id="KW-0282">Flagellum</keyword>
<name>A0ACC8XJC1_9FIRM</name>
<reference evidence="1" key="1">
    <citation type="submission" date="2016-08" db="EMBL/GenBank/DDBJ databases">
        <authorList>
            <person name="Ngugi D.K."/>
            <person name="Miyake S."/>
            <person name="Stingl U."/>
        </authorList>
    </citation>
    <scope>NUCLEOTIDE SEQUENCE</scope>
    <source>
        <strain evidence="1">SCG-D08WGA-EpuloA1</strain>
    </source>
</reference>
<protein>
    <submittedName>
        <fullName evidence="1">Flagellar export protein FliJ</fullName>
    </submittedName>
</protein>
<keyword evidence="1" id="KW-0966">Cell projection</keyword>
<keyword evidence="2" id="KW-1185">Reference proteome</keyword>
<evidence type="ECO:0000313" key="2">
    <source>
        <dbReference type="Proteomes" id="UP000188637"/>
    </source>
</evidence>
<keyword evidence="1" id="KW-0969">Cilium</keyword>
<evidence type="ECO:0000313" key="1">
    <source>
        <dbReference type="EMBL" id="ONI46361.1"/>
    </source>
</evidence>
<comment type="caution">
    <text evidence="1">The sequence shown here is derived from an EMBL/GenBank/DDBJ whole genome shotgun (WGS) entry which is preliminary data.</text>
</comment>
<proteinExistence type="predicted"/>
<dbReference type="Proteomes" id="UP000188637">
    <property type="component" value="Unassembled WGS sequence"/>
</dbReference>
<organism evidence="1 2">
    <name type="scientific">Candidatus Epulonipiscium fishelsonii</name>
    <dbReference type="NCBI Taxonomy" id="77094"/>
    <lineage>
        <taxon>Bacteria</taxon>
        <taxon>Bacillati</taxon>
        <taxon>Bacillota</taxon>
        <taxon>Clostridia</taxon>
        <taxon>Lachnospirales</taxon>
        <taxon>Lachnospiraceae</taxon>
        <taxon>Candidatus Epulonipiscium</taxon>
    </lineage>
</organism>
<dbReference type="EMBL" id="LJHD01000024">
    <property type="protein sequence ID" value="ONI46361.1"/>
    <property type="molecule type" value="Genomic_DNA"/>
</dbReference>
<accession>A0ACC8XJC1</accession>